<gene>
    <name evidence="1" type="ORF">HMJ29_18345</name>
</gene>
<evidence type="ECO:0008006" key="3">
    <source>
        <dbReference type="Google" id="ProtNLM"/>
    </source>
</evidence>
<dbReference type="RefSeq" id="WP_171592855.1">
    <property type="nucleotide sequence ID" value="NZ_CP053538.1"/>
</dbReference>
<protein>
    <recommendedName>
        <fullName evidence="3">Lipocalin family protein</fullName>
    </recommendedName>
</protein>
<dbReference type="EMBL" id="CP053538">
    <property type="protein sequence ID" value="QJX48770.1"/>
    <property type="molecule type" value="Genomic_DNA"/>
</dbReference>
<dbReference type="KEGG" id="hts:HMJ29_18345"/>
<dbReference type="PROSITE" id="PS51257">
    <property type="entry name" value="PROKAR_LIPOPROTEIN"/>
    <property type="match status" value="1"/>
</dbReference>
<accession>A0A6M6BLE8</accession>
<dbReference type="Proteomes" id="UP000501623">
    <property type="component" value="Chromosome"/>
</dbReference>
<keyword evidence="2" id="KW-1185">Reference proteome</keyword>
<name>A0A6M6BLE8_9BACT</name>
<dbReference type="AlphaFoldDB" id="A0A6M6BLE8"/>
<evidence type="ECO:0000313" key="2">
    <source>
        <dbReference type="Proteomes" id="UP000501623"/>
    </source>
</evidence>
<organism evidence="1 2">
    <name type="scientific">Hymenobacter taeanensis</name>
    <dbReference type="NCBI Taxonomy" id="2735321"/>
    <lineage>
        <taxon>Bacteria</taxon>
        <taxon>Pseudomonadati</taxon>
        <taxon>Bacteroidota</taxon>
        <taxon>Cytophagia</taxon>
        <taxon>Cytophagales</taxon>
        <taxon>Hymenobacteraceae</taxon>
        <taxon>Hymenobacter</taxon>
    </lineage>
</organism>
<evidence type="ECO:0000313" key="1">
    <source>
        <dbReference type="EMBL" id="QJX48770.1"/>
    </source>
</evidence>
<sequence length="142" mass="15700">MKNLFLVSVLSATLFSCQKEGVAQAELNDYPQTWRLVKMTGQFPASVTTGSALPWQETLAFRADSTFTKTRKQGDQKAETTGTFSLRRNADRQSVILTYPSKQELVNNCVASPKETLIFNADTLVSSALACDGPRLEYKLAQ</sequence>
<reference evidence="1 2" key="1">
    <citation type="submission" date="2020-05" db="EMBL/GenBank/DDBJ databases">
        <title>Complete genome sequence of Hymenobacter sp. TS19 in Coasted Sand Dune.</title>
        <authorList>
            <person name="Lee J.-H."/>
            <person name="Jung J.-H."/>
            <person name="Jeong S."/>
            <person name="Zhao L."/>
            <person name="Kim M.-K."/>
            <person name="Seo H.-S."/>
            <person name="Lim S."/>
        </authorList>
    </citation>
    <scope>NUCLEOTIDE SEQUENCE [LARGE SCALE GENOMIC DNA]</scope>
    <source>
        <strain evidence="1 2">TS19</strain>
    </source>
</reference>
<proteinExistence type="predicted"/>